<evidence type="ECO:0000256" key="4">
    <source>
        <dbReference type="ARBA" id="ARBA00023163"/>
    </source>
</evidence>
<dbReference type="InterPro" id="IPR002078">
    <property type="entry name" value="Sigma_54_int"/>
</dbReference>
<keyword evidence="7" id="KW-1185">Reference proteome</keyword>
<gene>
    <name evidence="6" type="ORF">DPPLL_20050</name>
</gene>
<accession>A0ABM7W9H5</accession>
<dbReference type="SMART" id="SM00382">
    <property type="entry name" value="AAA"/>
    <property type="match status" value="1"/>
</dbReference>
<dbReference type="RefSeq" id="WP_284151061.1">
    <property type="nucleotide sequence ID" value="NZ_AP025516.1"/>
</dbReference>
<dbReference type="InterPro" id="IPR025662">
    <property type="entry name" value="Sigma_54_int_dom_ATP-bd_1"/>
</dbReference>
<evidence type="ECO:0000256" key="1">
    <source>
        <dbReference type="ARBA" id="ARBA00022741"/>
    </source>
</evidence>
<dbReference type="InterPro" id="IPR025944">
    <property type="entry name" value="Sigma_54_int_dom_CS"/>
</dbReference>
<keyword evidence="4" id="KW-0804">Transcription</keyword>
<evidence type="ECO:0000256" key="3">
    <source>
        <dbReference type="ARBA" id="ARBA00023015"/>
    </source>
</evidence>
<keyword evidence="1" id="KW-0547">Nucleotide-binding</keyword>
<dbReference type="InterPro" id="IPR002197">
    <property type="entry name" value="HTH_Fis"/>
</dbReference>
<dbReference type="InterPro" id="IPR058031">
    <property type="entry name" value="AAA_lid_NorR"/>
</dbReference>
<name>A0ABM7W9H5_9BACT</name>
<evidence type="ECO:0000256" key="2">
    <source>
        <dbReference type="ARBA" id="ARBA00022840"/>
    </source>
</evidence>
<organism evidence="6 7">
    <name type="scientific">Desulfofustis limnaeus</name>
    <dbReference type="NCBI Taxonomy" id="2740163"/>
    <lineage>
        <taxon>Bacteria</taxon>
        <taxon>Pseudomonadati</taxon>
        <taxon>Thermodesulfobacteriota</taxon>
        <taxon>Desulfobulbia</taxon>
        <taxon>Desulfobulbales</taxon>
        <taxon>Desulfocapsaceae</taxon>
        <taxon>Desulfofustis</taxon>
    </lineage>
</organism>
<dbReference type="CDD" id="cd00009">
    <property type="entry name" value="AAA"/>
    <property type="match status" value="1"/>
</dbReference>
<dbReference type="PROSITE" id="PS50045">
    <property type="entry name" value="SIGMA54_INTERACT_4"/>
    <property type="match status" value="1"/>
</dbReference>
<dbReference type="EMBL" id="AP025516">
    <property type="protein sequence ID" value="BDD87640.1"/>
    <property type="molecule type" value="Genomic_DNA"/>
</dbReference>
<dbReference type="PROSITE" id="PS00675">
    <property type="entry name" value="SIGMA54_INTERACT_1"/>
    <property type="match status" value="1"/>
</dbReference>
<dbReference type="InterPro" id="IPR003593">
    <property type="entry name" value="AAA+_ATPase"/>
</dbReference>
<dbReference type="Gene3D" id="3.40.50.300">
    <property type="entry name" value="P-loop containing nucleotide triphosphate hydrolases"/>
    <property type="match status" value="1"/>
</dbReference>
<keyword evidence="3" id="KW-0805">Transcription regulation</keyword>
<dbReference type="Gene3D" id="1.10.8.60">
    <property type="match status" value="1"/>
</dbReference>
<feature type="domain" description="Sigma-54 factor interaction" evidence="5">
    <location>
        <begin position="172"/>
        <end position="401"/>
    </location>
</feature>
<sequence>MSINQLIRSDAERLAANQRSLLAAMPQAVILMQADGLVEYENAKALELFDDLTTPAGDDEPQKNTVRAQLQELVASALQSGSTCVKHRFNGTQVECHIAPFNGYKGDQLYWLVIKPVDQSAQSEKHLPQDLDSVIQHKISELQEQGYLRKKLSVQPKDIIRHVEVHPSHGIMVGSSKAIYQLRETVFRIARTDATILVTGESGTGKELFVNLIHETSNRKTKPLLKINCTALNDSLLESELFGHEKGAFTGAQTRKKGKFEVVDGGTLCLDEIGDISRHMQAVLLRVLQNGEFIRVGGNTPIKSNARIIAATNVDLVEAVRQGSFRLDLFYRLSIFNITIPPLRERKEDITDLISYFTGKYSKLFDKDIYAITKSATEKLITHQWPGNVRELENVIQRAVLMSSSDVISDQDIHFDAPIASDHPSQSIASVIEQQPHTSLKDFVSACEKELILHNLEKYQGNVALAAENLHIGKTAMYEKLKRHRIVPKSIR</sequence>
<proteinExistence type="predicted"/>
<evidence type="ECO:0000259" key="5">
    <source>
        <dbReference type="PROSITE" id="PS50045"/>
    </source>
</evidence>
<evidence type="ECO:0000313" key="6">
    <source>
        <dbReference type="EMBL" id="BDD87640.1"/>
    </source>
</evidence>
<dbReference type="Gene3D" id="1.10.10.60">
    <property type="entry name" value="Homeodomain-like"/>
    <property type="match status" value="1"/>
</dbReference>
<dbReference type="PANTHER" id="PTHR32071:SF57">
    <property type="entry name" value="C4-DICARBOXYLATE TRANSPORT TRANSCRIPTIONAL REGULATORY PROTEIN DCTD"/>
    <property type="match status" value="1"/>
</dbReference>
<dbReference type="Pfam" id="PF00158">
    <property type="entry name" value="Sigma54_activat"/>
    <property type="match status" value="1"/>
</dbReference>
<keyword evidence="2" id="KW-0067">ATP-binding</keyword>
<dbReference type="InterPro" id="IPR027417">
    <property type="entry name" value="P-loop_NTPase"/>
</dbReference>
<evidence type="ECO:0000313" key="7">
    <source>
        <dbReference type="Proteomes" id="UP000830055"/>
    </source>
</evidence>
<dbReference type="Proteomes" id="UP000830055">
    <property type="component" value="Chromosome"/>
</dbReference>
<protein>
    <recommendedName>
        <fullName evidence="5">Sigma-54 factor interaction domain-containing protein</fullName>
    </recommendedName>
</protein>
<dbReference type="SUPFAM" id="SSF46689">
    <property type="entry name" value="Homeodomain-like"/>
    <property type="match status" value="1"/>
</dbReference>
<dbReference type="SUPFAM" id="SSF52540">
    <property type="entry name" value="P-loop containing nucleoside triphosphate hydrolases"/>
    <property type="match status" value="1"/>
</dbReference>
<dbReference type="PROSITE" id="PS00688">
    <property type="entry name" value="SIGMA54_INTERACT_3"/>
    <property type="match status" value="1"/>
</dbReference>
<dbReference type="Pfam" id="PF25601">
    <property type="entry name" value="AAA_lid_14"/>
    <property type="match status" value="1"/>
</dbReference>
<dbReference type="InterPro" id="IPR009057">
    <property type="entry name" value="Homeodomain-like_sf"/>
</dbReference>
<dbReference type="PANTHER" id="PTHR32071">
    <property type="entry name" value="TRANSCRIPTIONAL REGULATORY PROTEIN"/>
    <property type="match status" value="1"/>
</dbReference>
<dbReference type="Pfam" id="PF02954">
    <property type="entry name" value="HTH_8"/>
    <property type="match status" value="1"/>
</dbReference>
<reference evidence="6 7" key="1">
    <citation type="submission" date="2022-01" db="EMBL/GenBank/DDBJ databases">
        <title>Desulfofustis limnae sp. nov., a novel mesophilic sulfate-reducing bacterium isolated from marsh soil.</title>
        <authorList>
            <person name="Watanabe M."/>
            <person name="Takahashi A."/>
            <person name="Kojima H."/>
            <person name="Fukui M."/>
        </authorList>
    </citation>
    <scope>NUCLEOTIDE SEQUENCE [LARGE SCALE GENOMIC DNA]</scope>
    <source>
        <strain evidence="6 7">PPLL</strain>
    </source>
</reference>